<reference evidence="1 2" key="1">
    <citation type="submission" date="2018-01" db="EMBL/GenBank/DDBJ databases">
        <title>Complete genome sequence of Flavivirga eckloniae ECD14 isolated from seaweed Ecklonia cava.</title>
        <authorList>
            <person name="Lee J.H."/>
            <person name="Baik K.S."/>
            <person name="Seong C.N."/>
        </authorList>
    </citation>
    <scope>NUCLEOTIDE SEQUENCE [LARGE SCALE GENOMIC DNA]</scope>
    <source>
        <strain evidence="1 2">ECD14</strain>
    </source>
</reference>
<name>A0A2K9PRW7_9FLAO</name>
<evidence type="ECO:0000313" key="1">
    <source>
        <dbReference type="EMBL" id="AUP79811.1"/>
    </source>
</evidence>
<dbReference type="KEGG" id="fek:C1H87_14295"/>
<dbReference type="Proteomes" id="UP000235826">
    <property type="component" value="Chromosome"/>
</dbReference>
<keyword evidence="2" id="KW-1185">Reference proteome</keyword>
<evidence type="ECO:0000313" key="2">
    <source>
        <dbReference type="Proteomes" id="UP000235826"/>
    </source>
</evidence>
<dbReference type="PROSITE" id="PS51257">
    <property type="entry name" value="PROKAR_LIPOPROTEIN"/>
    <property type="match status" value="1"/>
</dbReference>
<dbReference type="EMBL" id="CP025791">
    <property type="protein sequence ID" value="AUP79811.1"/>
    <property type="molecule type" value="Genomic_DNA"/>
</dbReference>
<proteinExistence type="predicted"/>
<gene>
    <name evidence="1" type="ORF">C1H87_14295</name>
</gene>
<sequence>MVRLFLFFLIGSLMSCGVRTEHLKEGIIKVPKDKSYFARKFRNKHNVKTPNEVDSKSVYREIFFIDNGRKYESNKFKYFLLLRFYENGCVNEFIVPSLEKLENIDLNPDSKGYRGVVYTKKDKCLVSFFVPVSQTYRYGLLNSIINIKGDTLFLKYKNEDYISVYIKDSLSDKNLKYKANW</sequence>
<protein>
    <recommendedName>
        <fullName evidence="3">Lipoprotein</fullName>
    </recommendedName>
</protein>
<dbReference type="AlphaFoldDB" id="A0A2K9PRW7"/>
<evidence type="ECO:0008006" key="3">
    <source>
        <dbReference type="Google" id="ProtNLM"/>
    </source>
</evidence>
<dbReference type="RefSeq" id="WP_102756464.1">
    <property type="nucleotide sequence ID" value="NZ_CP025791.1"/>
</dbReference>
<dbReference type="OrthoDB" id="1362453at2"/>
<organism evidence="1 2">
    <name type="scientific">Flavivirga eckloniae</name>
    <dbReference type="NCBI Taxonomy" id="1803846"/>
    <lineage>
        <taxon>Bacteria</taxon>
        <taxon>Pseudomonadati</taxon>
        <taxon>Bacteroidota</taxon>
        <taxon>Flavobacteriia</taxon>
        <taxon>Flavobacteriales</taxon>
        <taxon>Flavobacteriaceae</taxon>
        <taxon>Flavivirga</taxon>
    </lineage>
</organism>
<accession>A0A2K9PRW7</accession>